<keyword evidence="1" id="KW-1133">Transmembrane helix</keyword>
<evidence type="ECO:0000313" key="2">
    <source>
        <dbReference type="EMBL" id="MBO9202274.1"/>
    </source>
</evidence>
<dbReference type="EMBL" id="JAGHKO010000004">
    <property type="protein sequence ID" value="MBO9202274.1"/>
    <property type="molecule type" value="Genomic_DNA"/>
</dbReference>
<feature type="transmembrane region" description="Helical" evidence="1">
    <location>
        <begin position="188"/>
        <end position="207"/>
    </location>
</feature>
<keyword evidence="3" id="KW-1185">Reference proteome</keyword>
<feature type="transmembrane region" description="Helical" evidence="1">
    <location>
        <begin position="153"/>
        <end position="176"/>
    </location>
</feature>
<organism evidence="2 3">
    <name type="scientific">Niastella soli</name>
    <dbReference type="NCBI Taxonomy" id="2821487"/>
    <lineage>
        <taxon>Bacteria</taxon>
        <taxon>Pseudomonadati</taxon>
        <taxon>Bacteroidota</taxon>
        <taxon>Chitinophagia</taxon>
        <taxon>Chitinophagales</taxon>
        <taxon>Chitinophagaceae</taxon>
        <taxon>Niastella</taxon>
    </lineage>
</organism>
<gene>
    <name evidence="2" type="ORF">J7I42_18455</name>
</gene>
<accession>A0ABS3YWH5</accession>
<sequence>MKSIIYQIVSVLAVGLYFVPMLVVLMKKLWSAIPFRLYALYWLICALANLVEYIHLSHSVMDLYTVIYNLLDIPIILTIFYFSSSSPVVKKFTKIAVPALLMAGLVNCIIRGFSTGSLEYVLGGELLIVLTVIVWEIILKLQQIRLTGQVKGLLFIYAALLFEYGTFVVIYIFDYFLPGTSTPTDNFLVYYLSSLIALPVAICGFLTKGINNPPQPPVGDRLENPFSRSIPDYVSLERQ</sequence>
<keyword evidence="1" id="KW-0472">Membrane</keyword>
<evidence type="ECO:0000313" key="3">
    <source>
        <dbReference type="Proteomes" id="UP000677244"/>
    </source>
</evidence>
<evidence type="ECO:0008006" key="4">
    <source>
        <dbReference type="Google" id="ProtNLM"/>
    </source>
</evidence>
<protein>
    <recommendedName>
        <fullName evidence="4">Histidine kinase N-terminal 7TM region domain-containing protein</fullName>
    </recommendedName>
</protein>
<evidence type="ECO:0000256" key="1">
    <source>
        <dbReference type="SAM" id="Phobius"/>
    </source>
</evidence>
<feature type="transmembrane region" description="Helical" evidence="1">
    <location>
        <begin position="120"/>
        <end position="141"/>
    </location>
</feature>
<keyword evidence="1" id="KW-0812">Transmembrane</keyword>
<feature type="transmembrane region" description="Helical" evidence="1">
    <location>
        <begin position="6"/>
        <end position="25"/>
    </location>
</feature>
<dbReference type="Proteomes" id="UP000677244">
    <property type="component" value="Unassembled WGS sequence"/>
</dbReference>
<dbReference type="RefSeq" id="WP_209140320.1">
    <property type="nucleotide sequence ID" value="NZ_JAGHKO010000004.1"/>
</dbReference>
<name>A0ABS3YWH5_9BACT</name>
<feature type="transmembrane region" description="Helical" evidence="1">
    <location>
        <begin position="66"/>
        <end position="83"/>
    </location>
</feature>
<proteinExistence type="predicted"/>
<reference evidence="2 3" key="1">
    <citation type="submission" date="2021-03" db="EMBL/GenBank/DDBJ databases">
        <title>Assistant Professor.</title>
        <authorList>
            <person name="Huq M.A."/>
        </authorList>
    </citation>
    <scope>NUCLEOTIDE SEQUENCE [LARGE SCALE GENOMIC DNA]</scope>
    <source>
        <strain evidence="2 3">MAH-29</strain>
    </source>
</reference>
<feature type="transmembrane region" description="Helical" evidence="1">
    <location>
        <begin position="37"/>
        <end position="54"/>
    </location>
</feature>
<comment type="caution">
    <text evidence="2">The sequence shown here is derived from an EMBL/GenBank/DDBJ whole genome shotgun (WGS) entry which is preliminary data.</text>
</comment>
<feature type="transmembrane region" description="Helical" evidence="1">
    <location>
        <begin position="95"/>
        <end position="114"/>
    </location>
</feature>